<protein>
    <submittedName>
        <fullName evidence="2">Acetyltransferase</fullName>
    </submittedName>
</protein>
<keyword evidence="2" id="KW-0808">Transferase</keyword>
<sequence>MNPILLDIPEQFETERLLLRVPQVGDGAMVNEAIRESYEFLNEWIWSDHIPDIEETEVGARKHRANFFLRDAFPFYILDKVSGEFIGSCSLVRIDWHVGRFEISYWIRQSASRHGYMSEAVDGLTQFAFENLQANRIEIRCDSRNSASRRVAERCGYHLEAILINNFKDPAGDLRDDCIYTKVRLKNGSFGYPTLPSK</sequence>
<dbReference type="Pfam" id="PF13302">
    <property type="entry name" value="Acetyltransf_3"/>
    <property type="match status" value="1"/>
</dbReference>
<feature type="domain" description="N-acetyltransferase" evidence="1">
    <location>
        <begin position="28"/>
        <end position="186"/>
    </location>
</feature>
<gene>
    <name evidence="2" type="ORF">AN964_02505</name>
</gene>
<dbReference type="PATRIC" id="fig|157838.3.peg.555"/>
<comment type="caution">
    <text evidence="2">The sequence shown here is derived from an EMBL/GenBank/DDBJ whole genome shotgun (WGS) entry which is preliminary data.</text>
</comment>
<keyword evidence="3" id="KW-1185">Reference proteome</keyword>
<organism evidence="2 3">
    <name type="scientific">Heyndrickxia shackletonii</name>
    <dbReference type="NCBI Taxonomy" id="157838"/>
    <lineage>
        <taxon>Bacteria</taxon>
        <taxon>Bacillati</taxon>
        <taxon>Bacillota</taxon>
        <taxon>Bacilli</taxon>
        <taxon>Bacillales</taxon>
        <taxon>Bacillaceae</taxon>
        <taxon>Heyndrickxia</taxon>
    </lineage>
</organism>
<dbReference type="GO" id="GO:1990189">
    <property type="term" value="F:protein N-terminal-serine acetyltransferase activity"/>
    <property type="evidence" value="ECO:0007669"/>
    <property type="project" value="TreeGrafter"/>
</dbReference>
<dbReference type="PANTHER" id="PTHR43441:SF3">
    <property type="entry name" value="ACETYLTRANSFERASE"/>
    <property type="match status" value="1"/>
</dbReference>
<dbReference type="PANTHER" id="PTHR43441">
    <property type="entry name" value="RIBOSOMAL-PROTEIN-SERINE ACETYLTRANSFERASE"/>
    <property type="match status" value="1"/>
</dbReference>
<dbReference type="PROSITE" id="PS51186">
    <property type="entry name" value="GNAT"/>
    <property type="match status" value="1"/>
</dbReference>
<dbReference type="Gene3D" id="3.40.630.30">
    <property type="match status" value="1"/>
</dbReference>
<dbReference type="InterPro" id="IPR051908">
    <property type="entry name" value="Ribosomal_N-acetyltransferase"/>
</dbReference>
<dbReference type="STRING" id="157838.AN964_02505"/>
<evidence type="ECO:0000313" key="3">
    <source>
        <dbReference type="Proteomes" id="UP000051888"/>
    </source>
</evidence>
<dbReference type="SUPFAM" id="SSF55729">
    <property type="entry name" value="Acyl-CoA N-acyltransferases (Nat)"/>
    <property type="match status" value="1"/>
</dbReference>
<evidence type="ECO:0000313" key="2">
    <source>
        <dbReference type="EMBL" id="KQL52515.1"/>
    </source>
</evidence>
<dbReference type="Proteomes" id="UP000051888">
    <property type="component" value="Unassembled WGS sequence"/>
</dbReference>
<dbReference type="RefSeq" id="WP_055738207.1">
    <property type="nucleotide sequence ID" value="NZ_JAAIWL010000029.1"/>
</dbReference>
<evidence type="ECO:0000259" key="1">
    <source>
        <dbReference type="PROSITE" id="PS51186"/>
    </source>
</evidence>
<name>A0A0Q3WUQ7_9BACI</name>
<dbReference type="OrthoDB" id="9799321at2"/>
<dbReference type="InterPro" id="IPR016181">
    <property type="entry name" value="Acyl_CoA_acyltransferase"/>
</dbReference>
<dbReference type="InterPro" id="IPR000182">
    <property type="entry name" value="GNAT_dom"/>
</dbReference>
<dbReference type="EMBL" id="LJJC01000004">
    <property type="protein sequence ID" value="KQL52515.1"/>
    <property type="molecule type" value="Genomic_DNA"/>
</dbReference>
<dbReference type="AlphaFoldDB" id="A0A0Q3WUQ7"/>
<dbReference type="GO" id="GO:0005737">
    <property type="term" value="C:cytoplasm"/>
    <property type="evidence" value="ECO:0007669"/>
    <property type="project" value="TreeGrafter"/>
</dbReference>
<dbReference type="GO" id="GO:0008999">
    <property type="term" value="F:protein-N-terminal-alanine acetyltransferase activity"/>
    <property type="evidence" value="ECO:0007669"/>
    <property type="project" value="TreeGrafter"/>
</dbReference>
<proteinExistence type="predicted"/>
<accession>A0A0Q3WUQ7</accession>
<reference evidence="2 3" key="1">
    <citation type="submission" date="2015-09" db="EMBL/GenBank/DDBJ databases">
        <title>Genome sequencing project for genomic taxonomy and phylogenomics of Bacillus-like bacteria.</title>
        <authorList>
            <person name="Liu B."/>
            <person name="Wang J."/>
            <person name="Zhu Y."/>
            <person name="Liu G."/>
            <person name="Chen Q."/>
            <person name="Chen Z."/>
            <person name="Lan J."/>
            <person name="Che J."/>
            <person name="Ge C."/>
            <person name="Shi H."/>
            <person name="Pan Z."/>
            <person name="Liu X."/>
        </authorList>
    </citation>
    <scope>NUCLEOTIDE SEQUENCE [LARGE SCALE GENOMIC DNA]</scope>
    <source>
        <strain evidence="2 3">LMG 18435</strain>
    </source>
</reference>